<dbReference type="AlphaFoldDB" id="A0A0E9XCQ3"/>
<organism evidence="1">
    <name type="scientific">Anguilla anguilla</name>
    <name type="common">European freshwater eel</name>
    <name type="synonym">Muraena anguilla</name>
    <dbReference type="NCBI Taxonomy" id="7936"/>
    <lineage>
        <taxon>Eukaryota</taxon>
        <taxon>Metazoa</taxon>
        <taxon>Chordata</taxon>
        <taxon>Craniata</taxon>
        <taxon>Vertebrata</taxon>
        <taxon>Euteleostomi</taxon>
        <taxon>Actinopterygii</taxon>
        <taxon>Neopterygii</taxon>
        <taxon>Teleostei</taxon>
        <taxon>Anguilliformes</taxon>
        <taxon>Anguillidae</taxon>
        <taxon>Anguilla</taxon>
    </lineage>
</organism>
<proteinExistence type="predicted"/>
<sequence>MRKRRRKRRSSSLIDLEDWWLCSVRLGFSGTLDTCRAVPAKVLYSHCETNDCMEVA</sequence>
<reference evidence="1" key="2">
    <citation type="journal article" date="2015" name="Fish Shellfish Immunol.">
        <title>Early steps in the European eel (Anguilla anguilla)-Vibrio vulnificus interaction in the gills: Role of the RtxA13 toxin.</title>
        <authorList>
            <person name="Callol A."/>
            <person name="Pajuelo D."/>
            <person name="Ebbesson L."/>
            <person name="Teles M."/>
            <person name="MacKenzie S."/>
            <person name="Amaro C."/>
        </authorList>
    </citation>
    <scope>NUCLEOTIDE SEQUENCE</scope>
</reference>
<dbReference type="EMBL" id="GBXM01009124">
    <property type="protein sequence ID" value="JAH99453.1"/>
    <property type="molecule type" value="Transcribed_RNA"/>
</dbReference>
<evidence type="ECO:0000313" key="1">
    <source>
        <dbReference type="EMBL" id="JAH99453.1"/>
    </source>
</evidence>
<reference evidence="1" key="1">
    <citation type="submission" date="2014-11" db="EMBL/GenBank/DDBJ databases">
        <authorList>
            <person name="Amaro Gonzalez C."/>
        </authorList>
    </citation>
    <scope>NUCLEOTIDE SEQUENCE</scope>
</reference>
<protein>
    <submittedName>
        <fullName evidence="1">Uncharacterized protein</fullName>
    </submittedName>
</protein>
<accession>A0A0E9XCQ3</accession>
<name>A0A0E9XCQ3_ANGAN</name>